<reference evidence="2" key="1">
    <citation type="journal article" date="2019" name="Int. J. Syst. Evol. Microbiol.">
        <title>The Global Catalogue of Microorganisms (GCM) 10K type strain sequencing project: providing services to taxonomists for standard genome sequencing and annotation.</title>
        <authorList>
            <consortium name="The Broad Institute Genomics Platform"/>
            <consortium name="The Broad Institute Genome Sequencing Center for Infectious Disease"/>
            <person name="Wu L."/>
            <person name="Ma J."/>
        </authorList>
    </citation>
    <scope>NUCLEOTIDE SEQUENCE [LARGE SCALE GENOMIC DNA]</scope>
    <source>
        <strain evidence="2">CGMCC 1.15480</strain>
    </source>
</reference>
<protein>
    <submittedName>
        <fullName evidence="1">Uncharacterized protein</fullName>
    </submittedName>
</protein>
<dbReference type="EMBL" id="BMJI01000002">
    <property type="protein sequence ID" value="GGC82556.1"/>
    <property type="molecule type" value="Genomic_DNA"/>
</dbReference>
<keyword evidence="2" id="KW-1185">Reference proteome</keyword>
<gene>
    <name evidence="1" type="ORF">GCM10011512_06620</name>
</gene>
<organism evidence="1 2">
    <name type="scientific">Tersicoccus solisilvae</name>
    <dbReference type="NCBI Taxonomy" id="1882339"/>
    <lineage>
        <taxon>Bacteria</taxon>
        <taxon>Bacillati</taxon>
        <taxon>Actinomycetota</taxon>
        <taxon>Actinomycetes</taxon>
        <taxon>Micrococcales</taxon>
        <taxon>Micrococcaceae</taxon>
        <taxon>Tersicoccus</taxon>
    </lineage>
</organism>
<dbReference type="RefSeq" id="WP_188666266.1">
    <property type="nucleotide sequence ID" value="NZ_BMJI01000002.1"/>
</dbReference>
<accession>A0ABQ1NPX0</accession>
<name>A0ABQ1NPX0_9MICC</name>
<sequence length="83" mass="8640">MQVHTPDAPLLHPGDDEILFLRATGRSGDDDVYVTLSGPSGRLRVAAGTVRLYPGTSLTEGLPTTVDAVTARIRGHAATGGSR</sequence>
<comment type="caution">
    <text evidence="1">The sequence shown here is derived from an EMBL/GenBank/DDBJ whole genome shotgun (WGS) entry which is preliminary data.</text>
</comment>
<evidence type="ECO:0000313" key="1">
    <source>
        <dbReference type="EMBL" id="GGC82556.1"/>
    </source>
</evidence>
<dbReference type="Proteomes" id="UP000597761">
    <property type="component" value="Unassembled WGS sequence"/>
</dbReference>
<evidence type="ECO:0000313" key="2">
    <source>
        <dbReference type="Proteomes" id="UP000597761"/>
    </source>
</evidence>
<proteinExistence type="predicted"/>